<dbReference type="AlphaFoldDB" id="A0A134B9F0"/>
<reference evidence="5" key="1">
    <citation type="submission" date="2016-01" db="EMBL/GenBank/DDBJ databases">
        <authorList>
            <person name="Mitreva M."/>
            <person name="Pepin K.H."/>
            <person name="Mihindukulasuriya K.A."/>
            <person name="Fulton R."/>
            <person name="Fronick C."/>
            <person name="O'Laughlin M."/>
            <person name="Miner T."/>
            <person name="Herter B."/>
            <person name="Rosa B.A."/>
            <person name="Cordes M."/>
            <person name="Tomlinson C."/>
            <person name="Wollam A."/>
            <person name="Palsikar V.B."/>
            <person name="Mardis E.R."/>
            <person name="Wilson R.K."/>
        </authorList>
    </citation>
    <scope>NUCLEOTIDE SEQUENCE [LARGE SCALE GENOMIC DNA]</scope>
    <source>
        <strain evidence="5">KA00683</strain>
    </source>
</reference>
<dbReference type="NCBIfam" id="NF047558">
    <property type="entry name" value="TPR_END_plus"/>
    <property type="match status" value="1"/>
</dbReference>
<evidence type="ECO:0000313" key="4">
    <source>
        <dbReference type="EMBL" id="KXB76578.1"/>
    </source>
</evidence>
<dbReference type="SUPFAM" id="SSF48452">
    <property type="entry name" value="TPR-like"/>
    <property type="match status" value="1"/>
</dbReference>
<dbReference type="OrthoDB" id="1465834at2"/>
<protein>
    <submittedName>
        <fullName evidence="4">Tetratricopeptide repeat protein</fullName>
    </submittedName>
</protein>
<dbReference type="GO" id="GO:0042802">
    <property type="term" value="F:identical protein binding"/>
    <property type="evidence" value="ECO:0007669"/>
    <property type="project" value="InterPro"/>
</dbReference>
<dbReference type="PATRIC" id="fig|322095.3.peg.858"/>
<proteinExistence type="predicted"/>
<dbReference type="STRING" id="322095.HMPREF3185_00869"/>
<dbReference type="InterPro" id="IPR051685">
    <property type="entry name" value="Ycf3/AcsC/BcsC/TPR_MFPF"/>
</dbReference>
<evidence type="ECO:0000256" key="2">
    <source>
        <dbReference type="ARBA" id="ARBA00022803"/>
    </source>
</evidence>
<dbReference type="PROSITE" id="PS50005">
    <property type="entry name" value="TPR"/>
    <property type="match status" value="1"/>
</dbReference>
<evidence type="ECO:0000256" key="3">
    <source>
        <dbReference type="PROSITE-ProRule" id="PRU00339"/>
    </source>
</evidence>
<sequence>MIKQVITGALVSATVLLTASSCSQKLRPMTADQVKAEPQPLEVVGGKVPVAVHLTFPAKWFPKDATLTIVPILRYQGGEKWGNGTTFQGEKVYGNDRIVYHANGSNATVNFVLPYVPAMAKSELYLNFKGKQGSRTVNLPDLKVADGVIATEALATLAGVTPVISPDGFQRVIKEAYDANIMFLIQQSNVRSSELNKDEVQEWKYTVQNAKETPNQEVSVEVQAYASPDGGKELNEKLSASREKNTTAQLKTAFKKQKMSDVAIDAHYTAQDWEGFKKLVEQSDFQDKELVLRVLSMYPDPEQREHEIRNISAVFSKLADEVLPKLRRSRLVANVKIIGKSDAEIQSLLEKFPSALTVEELLYSATLTDDVAQKENIYKLVMQKYPKDYRSYNNVGSLCLQRGDYEAALVWFDRALKRKDNPETKVNLGLLALKDGDLNKATSLIAEGSSMPGVGDALGFLYLRQGDYAKAETAYGDVTTNNAAVAQILNRNYSKAIKTLEAIAKPDATTDYLRAIVAARMGDSAKAISSLQKALQKDPSLTSRIDADLEFASLRGLKDFTQLTRLY</sequence>
<evidence type="ECO:0000313" key="5">
    <source>
        <dbReference type="Proteomes" id="UP000070224"/>
    </source>
</evidence>
<dbReference type="InterPro" id="IPR011717">
    <property type="entry name" value="TPR-4"/>
</dbReference>
<dbReference type="Pfam" id="PF07721">
    <property type="entry name" value="TPR_4"/>
    <property type="match status" value="1"/>
</dbReference>
<dbReference type="EMBL" id="LSDK01000059">
    <property type="protein sequence ID" value="KXB76578.1"/>
    <property type="molecule type" value="Genomic_DNA"/>
</dbReference>
<name>A0A134B9F0_9PORP</name>
<dbReference type="InterPro" id="IPR011990">
    <property type="entry name" value="TPR-like_helical_dom_sf"/>
</dbReference>
<dbReference type="PANTHER" id="PTHR44943">
    <property type="entry name" value="CELLULOSE SYNTHASE OPERON PROTEIN C"/>
    <property type="match status" value="1"/>
</dbReference>
<keyword evidence="5" id="KW-1185">Reference proteome</keyword>
<gene>
    <name evidence="4" type="ORF">HMPREF3185_00869</name>
</gene>
<keyword evidence="2 3" id="KW-0802">TPR repeat</keyword>
<dbReference type="Pfam" id="PF13181">
    <property type="entry name" value="TPR_8"/>
    <property type="match status" value="1"/>
</dbReference>
<accession>A0A134B9F0</accession>
<dbReference type="SMART" id="SM00028">
    <property type="entry name" value="TPR"/>
    <property type="match status" value="2"/>
</dbReference>
<dbReference type="Proteomes" id="UP000070224">
    <property type="component" value="Unassembled WGS sequence"/>
</dbReference>
<dbReference type="PROSITE" id="PS51257">
    <property type="entry name" value="PROKAR_LIPOPROTEIN"/>
    <property type="match status" value="1"/>
</dbReference>
<dbReference type="InterPro" id="IPR019734">
    <property type="entry name" value="TPR_rpt"/>
</dbReference>
<evidence type="ECO:0000256" key="1">
    <source>
        <dbReference type="ARBA" id="ARBA00022737"/>
    </source>
</evidence>
<dbReference type="PANTHER" id="PTHR44943:SF8">
    <property type="entry name" value="TPR REPEAT-CONTAINING PROTEIN MJ0263"/>
    <property type="match status" value="1"/>
</dbReference>
<comment type="caution">
    <text evidence="4">The sequence shown here is derived from an EMBL/GenBank/DDBJ whole genome shotgun (WGS) entry which is preliminary data.</text>
</comment>
<dbReference type="RefSeq" id="WP_060935263.1">
    <property type="nucleotide sequence ID" value="NZ_KQ960438.1"/>
</dbReference>
<organism evidence="4 5">
    <name type="scientific">Porphyromonas somerae</name>
    <dbReference type="NCBI Taxonomy" id="322095"/>
    <lineage>
        <taxon>Bacteria</taxon>
        <taxon>Pseudomonadati</taxon>
        <taxon>Bacteroidota</taxon>
        <taxon>Bacteroidia</taxon>
        <taxon>Bacteroidales</taxon>
        <taxon>Porphyromonadaceae</taxon>
        <taxon>Porphyromonas</taxon>
    </lineage>
</organism>
<feature type="repeat" description="TPR" evidence="3">
    <location>
        <begin position="389"/>
        <end position="422"/>
    </location>
</feature>
<keyword evidence="1" id="KW-0677">Repeat</keyword>
<dbReference type="Gene3D" id="1.25.40.10">
    <property type="entry name" value="Tetratricopeptide repeat domain"/>
    <property type="match status" value="2"/>
</dbReference>